<evidence type="ECO:0000256" key="3">
    <source>
        <dbReference type="ARBA" id="ARBA00023125"/>
    </source>
</evidence>
<dbReference type="PROSITE" id="PS50932">
    <property type="entry name" value="HTH_LACI_2"/>
    <property type="match status" value="1"/>
</dbReference>
<dbReference type="CDD" id="cd06267">
    <property type="entry name" value="PBP1_LacI_sugar_binding-like"/>
    <property type="match status" value="1"/>
</dbReference>
<protein>
    <submittedName>
        <fullName evidence="6">Regulatory protein, LacI:Periplasmic binding protein/LacI transcriptional regulator</fullName>
    </submittedName>
</protein>
<proteinExistence type="predicted"/>
<keyword evidence="3" id="KW-0238">DNA-binding</keyword>
<dbReference type="PANTHER" id="PTHR30146">
    <property type="entry name" value="LACI-RELATED TRANSCRIPTIONAL REPRESSOR"/>
    <property type="match status" value="1"/>
</dbReference>
<dbReference type="EMBL" id="FTPD01000034">
    <property type="protein sequence ID" value="SIT57594.1"/>
    <property type="molecule type" value="Genomic_DNA"/>
</dbReference>
<dbReference type="InterPro" id="IPR028082">
    <property type="entry name" value="Peripla_BP_I"/>
</dbReference>
<name>A0A1R3VGR2_9HYPH</name>
<dbReference type="Pfam" id="PF00356">
    <property type="entry name" value="LacI"/>
    <property type="match status" value="1"/>
</dbReference>
<dbReference type="SUPFAM" id="SSF47413">
    <property type="entry name" value="lambda repressor-like DNA-binding domains"/>
    <property type="match status" value="1"/>
</dbReference>
<dbReference type="GO" id="GO:0003700">
    <property type="term" value="F:DNA-binding transcription factor activity"/>
    <property type="evidence" value="ECO:0007669"/>
    <property type="project" value="TreeGrafter"/>
</dbReference>
<keyword evidence="2" id="KW-0805">Transcription regulation</keyword>
<reference evidence="7" key="1">
    <citation type="submission" date="2017-01" db="EMBL/GenBank/DDBJ databases">
        <authorList>
            <person name="Brunel B."/>
        </authorList>
    </citation>
    <scope>NUCLEOTIDE SEQUENCE [LARGE SCALE GENOMIC DNA]</scope>
</reference>
<dbReference type="STRING" id="1631249.BQ8794_40193"/>
<sequence>MAEPPMKKPAASTIRNVAHAAGVSVTTVSRHLNGRIKLPAETSERIRAAVAKLEYRPNAIARRLSKGRSETIGLIVSDISYPFFAAIASSAEEEASRLGYSLVMFNSRNIAAKELAFLSRIDDAQVDGILLMTNHPDDGALVEKINACSNVVLVDEDVPGAVAPRLFADNRLGAQLATDHLLAHGHEAIAFVGGPPALLSSKERFGAFKDSLGRSGLRMNPDHVFFGDYDEQSGLRAILQFATLDNPPTAIFASADMLALGILQGCRRLGITVPADLSLVGFDDIRNVDLLDPPLTAIHQSAEEFGRRAVGLLIDHINGAEIPDAAPVAVKLVVRHSVAAPRTRQWEPAGNASSENRTPIRA</sequence>
<keyword evidence="4" id="KW-0804">Transcription</keyword>
<dbReference type="CDD" id="cd01392">
    <property type="entry name" value="HTH_LacI"/>
    <property type="match status" value="1"/>
</dbReference>
<dbReference type="InterPro" id="IPR046335">
    <property type="entry name" value="LacI/GalR-like_sensor"/>
</dbReference>
<dbReference type="SMART" id="SM00354">
    <property type="entry name" value="HTH_LACI"/>
    <property type="match status" value="1"/>
</dbReference>
<organism evidence="6 7">
    <name type="scientific">Mesorhizobium prunaredense</name>
    <dbReference type="NCBI Taxonomy" id="1631249"/>
    <lineage>
        <taxon>Bacteria</taxon>
        <taxon>Pseudomonadati</taxon>
        <taxon>Pseudomonadota</taxon>
        <taxon>Alphaproteobacteria</taxon>
        <taxon>Hyphomicrobiales</taxon>
        <taxon>Phyllobacteriaceae</taxon>
        <taxon>Mesorhizobium</taxon>
    </lineage>
</organism>
<dbReference type="InterPro" id="IPR010982">
    <property type="entry name" value="Lambda_DNA-bd_dom_sf"/>
</dbReference>
<evidence type="ECO:0000256" key="4">
    <source>
        <dbReference type="ARBA" id="ARBA00023163"/>
    </source>
</evidence>
<dbReference type="Gene3D" id="3.40.50.2300">
    <property type="match status" value="2"/>
</dbReference>
<dbReference type="PANTHER" id="PTHR30146:SF148">
    <property type="entry name" value="HTH-TYPE TRANSCRIPTIONAL REPRESSOR PURR-RELATED"/>
    <property type="match status" value="1"/>
</dbReference>
<dbReference type="Gene3D" id="1.10.260.40">
    <property type="entry name" value="lambda repressor-like DNA-binding domains"/>
    <property type="match status" value="1"/>
</dbReference>
<evidence type="ECO:0000313" key="6">
    <source>
        <dbReference type="EMBL" id="SIT57594.1"/>
    </source>
</evidence>
<dbReference type="AlphaFoldDB" id="A0A1R3VGR2"/>
<keyword evidence="1" id="KW-0678">Repressor</keyword>
<evidence type="ECO:0000259" key="5">
    <source>
        <dbReference type="PROSITE" id="PS50932"/>
    </source>
</evidence>
<dbReference type="GO" id="GO:0000976">
    <property type="term" value="F:transcription cis-regulatory region binding"/>
    <property type="evidence" value="ECO:0007669"/>
    <property type="project" value="TreeGrafter"/>
</dbReference>
<evidence type="ECO:0000313" key="7">
    <source>
        <dbReference type="Proteomes" id="UP000188388"/>
    </source>
</evidence>
<evidence type="ECO:0000256" key="2">
    <source>
        <dbReference type="ARBA" id="ARBA00023015"/>
    </source>
</evidence>
<keyword evidence="7" id="KW-1185">Reference proteome</keyword>
<dbReference type="InterPro" id="IPR000843">
    <property type="entry name" value="HTH_LacI"/>
</dbReference>
<accession>A0A1R3VGR2</accession>
<dbReference type="Pfam" id="PF13377">
    <property type="entry name" value="Peripla_BP_3"/>
    <property type="match status" value="1"/>
</dbReference>
<gene>
    <name evidence="6" type="ORF">BQ8794_40193</name>
</gene>
<dbReference type="Proteomes" id="UP000188388">
    <property type="component" value="Unassembled WGS sequence"/>
</dbReference>
<feature type="domain" description="HTH lacI-type" evidence="5">
    <location>
        <begin position="12"/>
        <end position="66"/>
    </location>
</feature>
<evidence type="ECO:0000256" key="1">
    <source>
        <dbReference type="ARBA" id="ARBA00022491"/>
    </source>
</evidence>
<dbReference type="SUPFAM" id="SSF53822">
    <property type="entry name" value="Periplasmic binding protein-like I"/>
    <property type="match status" value="1"/>
</dbReference>